<protein>
    <submittedName>
        <fullName evidence="1">Uncharacterized protein</fullName>
    </submittedName>
</protein>
<gene>
    <name evidence="1" type="ORF">SAMN04488092_102472</name>
</gene>
<dbReference type="EMBL" id="FOEP01000002">
    <property type="protein sequence ID" value="SEP87089.1"/>
    <property type="molecule type" value="Genomic_DNA"/>
</dbReference>
<keyword evidence="2" id="KW-1185">Reference proteome</keyword>
<name>A0A1H9BDZ0_9RHOB</name>
<dbReference type="Gene3D" id="3.30.930.30">
    <property type="match status" value="1"/>
</dbReference>
<organism evidence="1 2">
    <name type="scientific">Thalassovita taeanensis</name>
    <dbReference type="NCBI Taxonomy" id="657014"/>
    <lineage>
        <taxon>Bacteria</taxon>
        <taxon>Pseudomonadati</taxon>
        <taxon>Pseudomonadota</taxon>
        <taxon>Alphaproteobacteria</taxon>
        <taxon>Rhodobacterales</taxon>
        <taxon>Roseobacteraceae</taxon>
        <taxon>Thalassovita</taxon>
    </lineage>
</organism>
<sequence length="72" mass="8377">MREVILTVNKAWFEADPAAVFGEGVEHNQRIEDFERLSIAWLKDVLSMDVIHARADLDEEAYHPFPQNRLEP</sequence>
<evidence type="ECO:0000313" key="1">
    <source>
        <dbReference type="EMBL" id="SEP87089.1"/>
    </source>
</evidence>
<dbReference type="RefSeq" id="WP_090268669.1">
    <property type="nucleotide sequence ID" value="NZ_FOEP01000002.1"/>
</dbReference>
<evidence type="ECO:0000313" key="2">
    <source>
        <dbReference type="Proteomes" id="UP000198634"/>
    </source>
</evidence>
<accession>A0A1H9BDZ0</accession>
<dbReference type="STRING" id="657014.SAMN04488092_102472"/>
<dbReference type="OrthoDB" id="7586183at2"/>
<dbReference type="AlphaFoldDB" id="A0A1H9BDZ0"/>
<proteinExistence type="predicted"/>
<reference evidence="1 2" key="1">
    <citation type="submission" date="2016-10" db="EMBL/GenBank/DDBJ databases">
        <authorList>
            <person name="de Groot N.N."/>
        </authorList>
    </citation>
    <scope>NUCLEOTIDE SEQUENCE [LARGE SCALE GENOMIC DNA]</scope>
    <source>
        <strain evidence="1 2">DSM 22007</strain>
    </source>
</reference>
<dbReference type="Proteomes" id="UP000198634">
    <property type="component" value="Unassembled WGS sequence"/>
</dbReference>